<evidence type="ECO:0000256" key="1">
    <source>
        <dbReference type="ARBA" id="ARBA00022527"/>
    </source>
</evidence>
<evidence type="ECO:0000313" key="4">
    <source>
        <dbReference type="Proteomes" id="UP001597063"/>
    </source>
</evidence>
<dbReference type="Proteomes" id="UP001597063">
    <property type="component" value="Unassembled WGS sequence"/>
</dbReference>
<evidence type="ECO:0000259" key="2">
    <source>
        <dbReference type="Pfam" id="PF13581"/>
    </source>
</evidence>
<keyword evidence="1" id="KW-0418">Kinase</keyword>
<protein>
    <submittedName>
        <fullName evidence="3">ATP-binding protein</fullName>
    </submittedName>
</protein>
<dbReference type="InterPro" id="IPR050267">
    <property type="entry name" value="Anti-sigma-factor_SerPK"/>
</dbReference>
<accession>A0ABW2XAN5</accession>
<dbReference type="Gene3D" id="3.30.565.10">
    <property type="entry name" value="Histidine kinase-like ATPase, C-terminal domain"/>
    <property type="match status" value="1"/>
</dbReference>
<keyword evidence="3" id="KW-0067">ATP-binding</keyword>
<proteinExistence type="predicted"/>
<comment type="caution">
    <text evidence="3">The sequence shown here is derived from an EMBL/GenBank/DDBJ whole genome shotgun (WGS) entry which is preliminary data.</text>
</comment>
<keyword evidence="1" id="KW-0723">Serine/threonine-protein kinase</keyword>
<dbReference type="EMBL" id="JBHTGP010000002">
    <property type="protein sequence ID" value="MFD0683369.1"/>
    <property type="molecule type" value="Genomic_DNA"/>
</dbReference>
<dbReference type="PANTHER" id="PTHR35526:SF3">
    <property type="entry name" value="ANTI-SIGMA-F FACTOR RSBW"/>
    <property type="match status" value="1"/>
</dbReference>
<evidence type="ECO:0000313" key="3">
    <source>
        <dbReference type="EMBL" id="MFD0683369.1"/>
    </source>
</evidence>
<keyword evidence="1" id="KW-0808">Transferase</keyword>
<gene>
    <name evidence="3" type="ORF">ACFQZM_02575</name>
</gene>
<dbReference type="InterPro" id="IPR003594">
    <property type="entry name" value="HATPase_dom"/>
</dbReference>
<dbReference type="GO" id="GO:0005524">
    <property type="term" value="F:ATP binding"/>
    <property type="evidence" value="ECO:0007669"/>
    <property type="project" value="UniProtKB-KW"/>
</dbReference>
<sequence>MLPAATAEAVPPLYWRRSFPGEVEQARAVRRFVGCLLVGCPFLDDVLLSVDELVVNALRHTKSGRPGGTFTVEISCTDGAVSVAVIDEGGPSEPAAAVADVYAESGRGLRTVSAIASRWGWFGNEQARTVTAVFTEKEAVCAAA</sequence>
<dbReference type="CDD" id="cd16936">
    <property type="entry name" value="HATPase_RsbW-like"/>
    <property type="match status" value="1"/>
</dbReference>
<name>A0ABW2XAN5_9ACTN</name>
<reference evidence="4" key="1">
    <citation type="journal article" date="2019" name="Int. J. Syst. Evol. Microbiol.">
        <title>The Global Catalogue of Microorganisms (GCM) 10K type strain sequencing project: providing services to taxonomists for standard genome sequencing and annotation.</title>
        <authorList>
            <consortium name="The Broad Institute Genomics Platform"/>
            <consortium name="The Broad Institute Genome Sequencing Center for Infectious Disease"/>
            <person name="Wu L."/>
            <person name="Ma J."/>
        </authorList>
    </citation>
    <scope>NUCLEOTIDE SEQUENCE [LARGE SCALE GENOMIC DNA]</scope>
    <source>
        <strain evidence="4">JCM 9371</strain>
    </source>
</reference>
<dbReference type="Pfam" id="PF13581">
    <property type="entry name" value="HATPase_c_2"/>
    <property type="match status" value="1"/>
</dbReference>
<keyword evidence="4" id="KW-1185">Reference proteome</keyword>
<dbReference type="PANTHER" id="PTHR35526">
    <property type="entry name" value="ANTI-SIGMA-F FACTOR RSBW-RELATED"/>
    <property type="match status" value="1"/>
</dbReference>
<dbReference type="RefSeq" id="WP_131757241.1">
    <property type="nucleotide sequence ID" value="NZ_CAACUY010000027.1"/>
</dbReference>
<dbReference type="InterPro" id="IPR036890">
    <property type="entry name" value="HATPase_C_sf"/>
</dbReference>
<organism evidence="3 4">
    <name type="scientific">Actinomadura fibrosa</name>
    <dbReference type="NCBI Taxonomy" id="111802"/>
    <lineage>
        <taxon>Bacteria</taxon>
        <taxon>Bacillati</taxon>
        <taxon>Actinomycetota</taxon>
        <taxon>Actinomycetes</taxon>
        <taxon>Streptosporangiales</taxon>
        <taxon>Thermomonosporaceae</taxon>
        <taxon>Actinomadura</taxon>
    </lineage>
</organism>
<keyword evidence="3" id="KW-0547">Nucleotide-binding</keyword>
<feature type="domain" description="Histidine kinase/HSP90-like ATPase" evidence="2">
    <location>
        <begin position="19"/>
        <end position="119"/>
    </location>
</feature>
<dbReference type="SUPFAM" id="SSF55874">
    <property type="entry name" value="ATPase domain of HSP90 chaperone/DNA topoisomerase II/histidine kinase"/>
    <property type="match status" value="1"/>
</dbReference>